<comment type="caution">
    <text evidence="1">The sequence shown here is derived from an EMBL/GenBank/DDBJ whole genome shotgun (WGS) entry which is preliminary data.</text>
</comment>
<evidence type="ECO:0000313" key="2">
    <source>
        <dbReference type="Proteomes" id="UP001302812"/>
    </source>
</evidence>
<dbReference type="Proteomes" id="UP001302812">
    <property type="component" value="Unassembled WGS sequence"/>
</dbReference>
<dbReference type="RefSeq" id="XP_064666713.1">
    <property type="nucleotide sequence ID" value="XM_064809368.1"/>
</dbReference>
<keyword evidence="2" id="KW-1185">Reference proteome</keyword>
<gene>
    <name evidence="1" type="ORF">N656DRAFT_358899</name>
</gene>
<dbReference type="EMBL" id="MU853358">
    <property type="protein sequence ID" value="KAK4109143.1"/>
    <property type="molecule type" value="Genomic_DNA"/>
</dbReference>
<proteinExistence type="predicted"/>
<reference evidence="1" key="1">
    <citation type="journal article" date="2023" name="Mol. Phylogenet. Evol.">
        <title>Genome-scale phylogeny and comparative genomics of the fungal order Sordariales.</title>
        <authorList>
            <person name="Hensen N."/>
            <person name="Bonometti L."/>
            <person name="Westerberg I."/>
            <person name="Brannstrom I.O."/>
            <person name="Guillou S."/>
            <person name="Cros-Aarteil S."/>
            <person name="Calhoun S."/>
            <person name="Haridas S."/>
            <person name="Kuo A."/>
            <person name="Mondo S."/>
            <person name="Pangilinan J."/>
            <person name="Riley R."/>
            <person name="LaButti K."/>
            <person name="Andreopoulos B."/>
            <person name="Lipzen A."/>
            <person name="Chen C."/>
            <person name="Yan M."/>
            <person name="Daum C."/>
            <person name="Ng V."/>
            <person name="Clum A."/>
            <person name="Steindorff A."/>
            <person name="Ohm R.A."/>
            <person name="Martin F."/>
            <person name="Silar P."/>
            <person name="Natvig D.O."/>
            <person name="Lalanne C."/>
            <person name="Gautier V."/>
            <person name="Ament-Velasquez S.L."/>
            <person name="Kruys A."/>
            <person name="Hutchinson M.I."/>
            <person name="Powell A.J."/>
            <person name="Barry K."/>
            <person name="Miller A.N."/>
            <person name="Grigoriev I.V."/>
            <person name="Debuchy R."/>
            <person name="Gladieux P."/>
            <person name="Hiltunen Thoren M."/>
            <person name="Johannesson H."/>
        </authorList>
    </citation>
    <scope>NUCLEOTIDE SEQUENCE</scope>
    <source>
        <strain evidence="1">CBS 508.74</strain>
    </source>
</reference>
<evidence type="ECO:0000313" key="1">
    <source>
        <dbReference type="EMBL" id="KAK4109143.1"/>
    </source>
</evidence>
<accession>A0AAN6QFC9</accession>
<protein>
    <submittedName>
        <fullName evidence="1">Uncharacterized protein</fullName>
    </submittedName>
</protein>
<sequence>MRVRVYTRIATASVLRVRNTVWVAISLLSSLGGSTKLGSTPGGGGTIPPWDHCEDMASGSQKMASSYEPEEETCKFAQSRKPGWQRRTFLGGGRLFVSAQSDIKRGNKDRQAETQKPGALGSCLGRLRGVARERHVWLAAREDATLLHCRSLRQAVARQ</sequence>
<dbReference type="AlphaFoldDB" id="A0AAN6QFC9"/>
<reference evidence="1" key="2">
    <citation type="submission" date="2023-05" db="EMBL/GenBank/DDBJ databases">
        <authorList>
            <consortium name="Lawrence Berkeley National Laboratory"/>
            <person name="Steindorff A."/>
            <person name="Hensen N."/>
            <person name="Bonometti L."/>
            <person name="Westerberg I."/>
            <person name="Brannstrom I.O."/>
            <person name="Guillou S."/>
            <person name="Cros-Aarteil S."/>
            <person name="Calhoun S."/>
            <person name="Haridas S."/>
            <person name="Kuo A."/>
            <person name="Mondo S."/>
            <person name="Pangilinan J."/>
            <person name="Riley R."/>
            <person name="Labutti K."/>
            <person name="Andreopoulos B."/>
            <person name="Lipzen A."/>
            <person name="Chen C."/>
            <person name="Yanf M."/>
            <person name="Daum C."/>
            <person name="Ng V."/>
            <person name="Clum A."/>
            <person name="Ohm R."/>
            <person name="Martin F."/>
            <person name="Silar P."/>
            <person name="Natvig D."/>
            <person name="Lalanne C."/>
            <person name="Gautier V."/>
            <person name="Ament-Velasquez S.L."/>
            <person name="Kruys A."/>
            <person name="Hutchinson M.I."/>
            <person name="Powell A.J."/>
            <person name="Barry K."/>
            <person name="Miller A.N."/>
            <person name="Grigoriev I.V."/>
            <person name="Debuchy R."/>
            <person name="Gladieux P."/>
            <person name="Thoren M.H."/>
            <person name="Johannesson H."/>
        </authorList>
    </citation>
    <scope>NUCLEOTIDE SEQUENCE</scope>
    <source>
        <strain evidence="1">CBS 508.74</strain>
    </source>
</reference>
<organism evidence="1 2">
    <name type="scientific">Canariomyces notabilis</name>
    <dbReference type="NCBI Taxonomy" id="2074819"/>
    <lineage>
        <taxon>Eukaryota</taxon>
        <taxon>Fungi</taxon>
        <taxon>Dikarya</taxon>
        <taxon>Ascomycota</taxon>
        <taxon>Pezizomycotina</taxon>
        <taxon>Sordariomycetes</taxon>
        <taxon>Sordariomycetidae</taxon>
        <taxon>Sordariales</taxon>
        <taxon>Chaetomiaceae</taxon>
        <taxon>Canariomyces</taxon>
    </lineage>
</organism>
<name>A0AAN6QFC9_9PEZI</name>
<dbReference type="GeneID" id="89933492"/>